<accession>A0ABS1GF80</accession>
<comment type="subcellular location">
    <subcellularLocation>
        <location evidence="1">Cell membrane</location>
        <topology evidence="1">Multi-pass membrane protein</topology>
    </subcellularLocation>
</comment>
<dbReference type="PANTHER" id="PTHR39087:SF2">
    <property type="entry name" value="UPF0104 MEMBRANE PROTEIN MJ1595"/>
    <property type="match status" value="1"/>
</dbReference>
<dbReference type="Proteomes" id="UP000772812">
    <property type="component" value="Unassembled WGS sequence"/>
</dbReference>
<proteinExistence type="predicted"/>
<dbReference type="InterPro" id="IPR022791">
    <property type="entry name" value="L-PG_synthase/AglD"/>
</dbReference>
<evidence type="ECO:0000256" key="2">
    <source>
        <dbReference type="ARBA" id="ARBA00022475"/>
    </source>
</evidence>
<evidence type="ECO:0000313" key="7">
    <source>
        <dbReference type="EMBL" id="MBK3331579.1"/>
    </source>
</evidence>
<reference evidence="7 8" key="1">
    <citation type="journal article" date="2021" name="Syst. Appl. Microbiol.">
        <title>Persephonella atlantica sp. nov.: How to adapt to physico-chemical gradients in high temperature hydrothermal habitats.</title>
        <authorList>
            <person name="Francois D.X."/>
            <person name="Godfroy A."/>
            <person name="Mathien C."/>
            <person name="Aube J."/>
            <person name="Cathalot C."/>
            <person name="Lesongeur F."/>
            <person name="L'Haridon S."/>
            <person name="Philippon X."/>
            <person name="Roussel E.G."/>
        </authorList>
    </citation>
    <scope>NUCLEOTIDE SEQUENCE [LARGE SCALE GENOMIC DNA]</scope>
    <source>
        <strain evidence="7 8">MO1340</strain>
    </source>
</reference>
<feature type="transmembrane region" description="Helical" evidence="6">
    <location>
        <begin position="187"/>
        <end position="207"/>
    </location>
</feature>
<dbReference type="RefSeq" id="WP_200672997.1">
    <property type="nucleotide sequence ID" value="NZ_JAACYA010000001.1"/>
</dbReference>
<evidence type="ECO:0000256" key="1">
    <source>
        <dbReference type="ARBA" id="ARBA00004651"/>
    </source>
</evidence>
<evidence type="ECO:0000256" key="6">
    <source>
        <dbReference type="SAM" id="Phobius"/>
    </source>
</evidence>
<dbReference type="EMBL" id="JAACYA010000001">
    <property type="protein sequence ID" value="MBK3331579.1"/>
    <property type="molecule type" value="Genomic_DNA"/>
</dbReference>
<evidence type="ECO:0000256" key="5">
    <source>
        <dbReference type="ARBA" id="ARBA00023136"/>
    </source>
</evidence>
<protein>
    <submittedName>
        <fullName evidence="7">Flippase-like domain-containing protein</fullName>
    </submittedName>
</protein>
<evidence type="ECO:0000256" key="3">
    <source>
        <dbReference type="ARBA" id="ARBA00022692"/>
    </source>
</evidence>
<organism evidence="7 8">
    <name type="scientific">Persephonella atlantica</name>
    <dbReference type="NCBI Taxonomy" id="2699429"/>
    <lineage>
        <taxon>Bacteria</taxon>
        <taxon>Pseudomonadati</taxon>
        <taxon>Aquificota</taxon>
        <taxon>Aquificia</taxon>
        <taxon>Aquificales</taxon>
        <taxon>Hydrogenothermaceae</taxon>
        <taxon>Persephonella</taxon>
    </lineage>
</organism>
<feature type="transmembrane region" description="Helical" evidence="6">
    <location>
        <begin position="12"/>
        <end position="31"/>
    </location>
</feature>
<keyword evidence="8" id="KW-1185">Reference proteome</keyword>
<keyword evidence="4 6" id="KW-1133">Transmembrane helix</keyword>
<feature type="transmembrane region" description="Helical" evidence="6">
    <location>
        <begin position="260"/>
        <end position="285"/>
    </location>
</feature>
<feature type="transmembrane region" description="Helical" evidence="6">
    <location>
        <begin position="146"/>
        <end position="167"/>
    </location>
</feature>
<keyword evidence="3 6" id="KW-0812">Transmembrane</keyword>
<sequence>MKKKLVKLFEISVSIGITAGFLYLFYAVIGFEKFAQFFRQINPVNVIVAFFLYFLSYITRTLRWKLTLSIKDFRKLFRITAFNTVFNIFLPFRTGELSFFYMLKKENIPFSESAITFFTVRIFDAISLFSVFGAALLFLKGFYLYAFLLIIVMPISAVILKHLSSVINYKKLEEFKKSKLSLRNITVLYGLSVLTFFLKFSSFYLVLPAGIDLGFVRAFFAASAGDVTTILPIHGIAGIGTYEGGYAGVLILLGIDKERALLASVFVHIFMLTGAAVIAALAYLLKPIYFQKPD</sequence>
<keyword evidence="5 6" id="KW-0472">Membrane</keyword>
<keyword evidence="2" id="KW-1003">Cell membrane</keyword>
<feature type="transmembrane region" description="Helical" evidence="6">
    <location>
        <begin position="37"/>
        <end position="55"/>
    </location>
</feature>
<evidence type="ECO:0000256" key="4">
    <source>
        <dbReference type="ARBA" id="ARBA00022989"/>
    </source>
</evidence>
<comment type="caution">
    <text evidence="7">The sequence shown here is derived from an EMBL/GenBank/DDBJ whole genome shotgun (WGS) entry which is preliminary data.</text>
</comment>
<feature type="transmembrane region" description="Helical" evidence="6">
    <location>
        <begin position="76"/>
        <end position="94"/>
    </location>
</feature>
<evidence type="ECO:0000313" key="8">
    <source>
        <dbReference type="Proteomes" id="UP000772812"/>
    </source>
</evidence>
<name>A0ABS1GF80_9AQUI</name>
<gene>
    <name evidence="7" type="ORF">GWK41_00695</name>
</gene>
<dbReference type="Pfam" id="PF03706">
    <property type="entry name" value="LPG_synthase_TM"/>
    <property type="match status" value="1"/>
</dbReference>
<dbReference type="PANTHER" id="PTHR39087">
    <property type="entry name" value="UPF0104 MEMBRANE PROTEIN MJ1595"/>
    <property type="match status" value="1"/>
</dbReference>